<reference evidence="1 2" key="1">
    <citation type="submission" date="2016-11" db="EMBL/GenBank/DDBJ databases">
        <authorList>
            <person name="Jaros S."/>
            <person name="Januszkiewicz K."/>
            <person name="Wedrychowicz H."/>
        </authorList>
    </citation>
    <scope>NUCLEOTIDE SEQUENCE [LARGE SCALE GENOMIC DNA]</scope>
    <source>
        <strain evidence="1 2">DSM 21637</strain>
    </source>
</reference>
<proteinExistence type="predicted"/>
<dbReference type="Pfam" id="PF04891">
    <property type="entry name" value="NifQ"/>
    <property type="match status" value="1"/>
</dbReference>
<dbReference type="InterPro" id="IPR006975">
    <property type="entry name" value="NifQ"/>
</dbReference>
<evidence type="ECO:0000313" key="2">
    <source>
        <dbReference type="Proteomes" id="UP000182350"/>
    </source>
</evidence>
<protein>
    <submittedName>
        <fullName evidence="1">Nitrogen fixation protein NifQ</fullName>
    </submittedName>
</protein>
<dbReference type="GO" id="GO:0009399">
    <property type="term" value="P:nitrogen fixation"/>
    <property type="evidence" value="ECO:0007669"/>
    <property type="project" value="InterPro"/>
</dbReference>
<accession>A0A1K1TAZ9</accession>
<evidence type="ECO:0000313" key="1">
    <source>
        <dbReference type="EMBL" id="SFW97690.1"/>
    </source>
</evidence>
<organism evidence="1 2">
    <name type="scientific">Marinospirillum alkaliphilum DSM 21637</name>
    <dbReference type="NCBI Taxonomy" id="1122209"/>
    <lineage>
        <taxon>Bacteria</taxon>
        <taxon>Pseudomonadati</taxon>
        <taxon>Pseudomonadota</taxon>
        <taxon>Gammaproteobacteria</taxon>
        <taxon>Oceanospirillales</taxon>
        <taxon>Oceanospirillaceae</taxon>
        <taxon>Marinospirillum</taxon>
    </lineage>
</organism>
<dbReference type="GO" id="GO:0030151">
    <property type="term" value="F:molybdenum ion binding"/>
    <property type="evidence" value="ECO:0007669"/>
    <property type="project" value="InterPro"/>
</dbReference>
<dbReference type="Proteomes" id="UP000182350">
    <property type="component" value="Unassembled WGS sequence"/>
</dbReference>
<sequence>MNAQVQPPRIRSLYSYWVGCSDGDINAIYLARMLASQAEGHSVLGCCLGLSPDAFQSLLQRYFPRCFPMAEDWLPAQDEPVHDFPEQDSLTRLLLSFRAARDESETWIANILASGCAGQEHLWYDLGLWSRMDLQTLLAHNFPELVRRNHLDMKWKKFLYRQLCMDTGLTYCRSPSCDACPDYKECFAPE</sequence>
<dbReference type="STRING" id="1122209.SAMN02745752_00017"/>
<dbReference type="AlphaFoldDB" id="A0A1K1TAZ9"/>
<gene>
    <name evidence="1" type="ORF">SAMN02745752_00017</name>
</gene>
<dbReference type="RefSeq" id="WP_072324832.1">
    <property type="nucleotide sequence ID" value="NZ_FPJW01000001.1"/>
</dbReference>
<dbReference type="EMBL" id="FPJW01000001">
    <property type="protein sequence ID" value="SFW97690.1"/>
    <property type="molecule type" value="Genomic_DNA"/>
</dbReference>
<name>A0A1K1TAZ9_9GAMM</name>
<keyword evidence="2" id="KW-1185">Reference proteome</keyword>